<protein>
    <submittedName>
        <fullName evidence="2">Uncharacterized protein</fullName>
    </submittedName>
</protein>
<dbReference type="Proteomes" id="UP001218188">
    <property type="component" value="Unassembled WGS sequence"/>
</dbReference>
<name>A0AAD6SNH9_9AGAR</name>
<sequence>MVKMLEELAAQLVTEKRHEFLDLLNAAKAENAERIKEALAVVGSGQRELGETVHNALGTLEADLAAQISANIKERATVIAKSNHALCSPLVDGLERMGKLVELLNLQIDSLTKEKGDRDTLEVVAEKMRVSLANNRGAQLLDLRRMIEEINAKLVDLTRMQNMHAKQFAVNSKDVVRLIENQTLSDKHSASLQRRMDTFEIDIQTLSSQLERVESERQGQKITALDFKLAQTTEQVRNMTETFEKLLQVLATPQEPSRMKTVQIPLVECI</sequence>
<proteinExistence type="predicted"/>
<evidence type="ECO:0000256" key="1">
    <source>
        <dbReference type="SAM" id="Coils"/>
    </source>
</evidence>
<keyword evidence="3" id="KW-1185">Reference proteome</keyword>
<gene>
    <name evidence="2" type="ORF">C8F04DRAFT_1114341</name>
</gene>
<feature type="coiled-coil region" evidence="1">
    <location>
        <begin position="196"/>
        <end position="223"/>
    </location>
</feature>
<accession>A0AAD6SNH9</accession>
<reference evidence="2" key="1">
    <citation type="submission" date="2023-03" db="EMBL/GenBank/DDBJ databases">
        <title>Massive genome expansion in bonnet fungi (Mycena s.s.) driven by repeated elements and novel gene families across ecological guilds.</title>
        <authorList>
            <consortium name="Lawrence Berkeley National Laboratory"/>
            <person name="Harder C.B."/>
            <person name="Miyauchi S."/>
            <person name="Viragh M."/>
            <person name="Kuo A."/>
            <person name="Thoen E."/>
            <person name="Andreopoulos B."/>
            <person name="Lu D."/>
            <person name="Skrede I."/>
            <person name="Drula E."/>
            <person name="Henrissat B."/>
            <person name="Morin E."/>
            <person name="Kohler A."/>
            <person name="Barry K."/>
            <person name="LaButti K."/>
            <person name="Morin E."/>
            <person name="Salamov A."/>
            <person name="Lipzen A."/>
            <person name="Mereny Z."/>
            <person name="Hegedus B."/>
            <person name="Baldrian P."/>
            <person name="Stursova M."/>
            <person name="Weitz H."/>
            <person name="Taylor A."/>
            <person name="Grigoriev I.V."/>
            <person name="Nagy L.G."/>
            <person name="Martin F."/>
            <person name="Kauserud H."/>
        </authorList>
    </citation>
    <scope>NUCLEOTIDE SEQUENCE</scope>
    <source>
        <strain evidence="2">CBHHK200</strain>
    </source>
</reference>
<dbReference type="AlphaFoldDB" id="A0AAD6SNH9"/>
<dbReference type="EMBL" id="JARJCM010000093">
    <property type="protein sequence ID" value="KAJ7030221.1"/>
    <property type="molecule type" value="Genomic_DNA"/>
</dbReference>
<evidence type="ECO:0000313" key="3">
    <source>
        <dbReference type="Proteomes" id="UP001218188"/>
    </source>
</evidence>
<comment type="caution">
    <text evidence="2">The sequence shown here is derived from an EMBL/GenBank/DDBJ whole genome shotgun (WGS) entry which is preliminary data.</text>
</comment>
<organism evidence="2 3">
    <name type="scientific">Mycena alexandri</name>
    <dbReference type="NCBI Taxonomy" id="1745969"/>
    <lineage>
        <taxon>Eukaryota</taxon>
        <taxon>Fungi</taxon>
        <taxon>Dikarya</taxon>
        <taxon>Basidiomycota</taxon>
        <taxon>Agaricomycotina</taxon>
        <taxon>Agaricomycetes</taxon>
        <taxon>Agaricomycetidae</taxon>
        <taxon>Agaricales</taxon>
        <taxon>Marasmiineae</taxon>
        <taxon>Mycenaceae</taxon>
        <taxon>Mycena</taxon>
    </lineage>
</organism>
<evidence type="ECO:0000313" key="2">
    <source>
        <dbReference type="EMBL" id="KAJ7030221.1"/>
    </source>
</evidence>
<keyword evidence="1" id="KW-0175">Coiled coil</keyword>